<dbReference type="PANTHER" id="PTHR38785">
    <property type="entry name" value="HOMOLOG OF VIRK"/>
    <property type="match status" value="1"/>
</dbReference>
<reference evidence="1 2" key="1">
    <citation type="submission" date="2022-08" db="EMBL/GenBank/DDBJ databases">
        <title>Reclassification of Massilia species as members of the genera Telluria, Duganella, Pseudoduganella, Mokoshia gen. nov. and Zemynaea gen. nov. using orthogonal and non-orthogonal genome-based approaches.</title>
        <authorList>
            <person name="Bowman J.P."/>
        </authorList>
    </citation>
    <scope>NUCLEOTIDE SEQUENCE [LARGE SCALE GENOMIC DNA]</scope>
    <source>
        <strain evidence="1 2">LMG 28164</strain>
    </source>
</reference>
<accession>A0ABT2A895</accession>
<evidence type="ECO:0000313" key="2">
    <source>
        <dbReference type="Proteomes" id="UP001205560"/>
    </source>
</evidence>
<dbReference type="RefSeq" id="WP_258846171.1">
    <property type="nucleotide sequence ID" value="NZ_JANUGX010000016.1"/>
</dbReference>
<proteinExistence type="predicted"/>
<name>A0ABT2A895_9BURK</name>
<organism evidence="1 2">
    <name type="scientific">Massilia norwichensis</name>
    <dbReference type="NCBI Taxonomy" id="1442366"/>
    <lineage>
        <taxon>Bacteria</taxon>
        <taxon>Pseudomonadati</taxon>
        <taxon>Pseudomonadota</taxon>
        <taxon>Betaproteobacteria</taxon>
        <taxon>Burkholderiales</taxon>
        <taxon>Oxalobacteraceae</taxon>
        <taxon>Telluria group</taxon>
        <taxon>Massilia</taxon>
    </lineage>
</organism>
<protein>
    <submittedName>
        <fullName evidence="1">VirK/YbjX family protein</fullName>
    </submittedName>
</protein>
<sequence>MKLYREDFAWAERMVATATPSITLDSAVPAHLRRLAQLRERLKIRVRALLHARQTPAWLRLLNSHPAFSEYVRNCPRFLYKVYRPYISNALRPQERLAAIEAHYDFIFRRGLGQVVARASLGPVVLAAVDGKSGLPYEIQLRTVNMFDREGDLVLQLAQDGKIIYTVAFTVAPRAGRPAISIGCVQGGRLDDAREAIRLATRDLHGMRPKQLMVSLVRQLGFEYGCERLHLVANRNRVIYKAIRNGHVLADYDLLWEELGALKNASGDYELDCAPVAAPDLEAIPSKKRSEARKRYEMMCALAEGVCTGLRARD</sequence>
<gene>
    <name evidence="1" type="ORF">NX782_14465</name>
</gene>
<dbReference type="PANTHER" id="PTHR38785:SF1">
    <property type="entry name" value="HOMOLOG OF VIRK"/>
    <property type="match status" value="1"/>
</dbReference>
<evidence type="ECO:0000313" key="1">
    <source>
        <dbReference type="EMBL" id="MCS0590394.1"/>
    </source>
</evidence>
<dbReference type="EMBL" id="JANUGX010000016">
    <property type="protein sequence ID" value="MCS0590394.1"/>
    <property type="molecule type" value="Genomic_DNA"/>
</dbReference>
<dbReference type="InterPro" id="IPR007488">
    <property type="entry name" value="DUF535"/>
</dbReference>
<dbReference type="Pfam" id="PF04393">
    <property type="entry name" value="DUF535"/>
    <property type="match status" value="1"/>
</dbReference>
<comment type="caution">
    <text evidence="1">The sequence shown here is derived from an EMBL/GenBank/DDBJ whole genome shotgun (WGS) entry which is preliminary data.</text>
</comment>
<keyword evidence="2" id="KW-1185">Reference proteome</keyword>
<dbReference type="Proteomes" id="UP001205560">
    <property type="component" value="Unassembled WGS sequence"/>
</dbReference>